<evidence type="ECO:0000313" key="3">
    <source>
        <dbReference type="Proteomes" id="UP000271974"/>
    </source>
</evidence>
<feature type="region of interest" description="Disordered" evidence="1">
    <location>
        <begin position="1"/>
        <end position="28"/>
    </location>
</feature>
<keyword evidence="3" id="KW-1185">Reference proteome</keyword>
<feature type="compositionally biased region" description="Low complexity" evidence="1">
    <location>
        <begin position="74"/>
        <end position="113"/>
    </location>
</feature>
<proteinExistence type="predicted"/>
<organism evidence="2 3">
    <name type="scientific">Elysia chlorotica</name>
    <name type="common">Eastern emerald elysia</name>
    <name type="synonym">Sea slug</name>
    <dbReference type="NCBI Taxonomy" id="188477"/>
    <lineage>
        <taxon>Eukaryota</taxon>
        <taxon>Metazoa</taxon>
        <taxon>Spiralia</taxon>
        <taxon>Lophotrochozoa</taxon>
        <taxon>Mollusca</taxon>
        <taxon>Gastropoda</taxon>
        <taxon>Heterobranchia</taxon>
        <taxon>Euthyneura</taxon>
        <taxon>Panpulmonata</taxon>
        <taxon>Sacoglossa</taxon>
        <taxon>Placobranchoidea</taxon>
        <taxon>Plakobranchidae</taxon>
        <taxon>Elysia</taxon>
    </lineage>
</organism>
<protein>
    <submittedName>
        <fullName evidence="2">Uncharacterized protein</fullName>
    </submittedName>
</protein>
<evidence type="ECO:0000256" key="1">
    <source>
        <dbReference type="SAM" id="MobiDB-lite"/>
    </source>
</evidence>
<dbReference type="Proteomes" id="UP000271974">
    <property type="component" value="Unassembled WGS sequence"/>
</dbReference>
<feature type="non-terminal residue" evidence="2">
    <location>
        <position position="1"/>
    </location>
</feature>
<feature type="region of interest" description="Disordered" evidence="1">
    <location>
        <begin position="56"/>
        <end position="120"/>
    </location>
</feature>
<name>A0A433U078_ELYCH</name>
<dbReference type="AlphaFoldDB" id="A0A433U078"/>
<feature type="compositionally biased region" description="Polar residues" evidence="1">
    <location>
        <begin position="56"/>
        <end position="68"/>
    </location>
</feature>
<feature type="non-terminal residue" evidence="2">
    <location>
        <position position="120"/>
    </location>
</feature>
<sequence>SNHDNPAGATTRDGGGGSGEPADRLRAKRVIDDPDALCLTCCDQDFCNRLQDCGSVQASSTVNPSPSSAAHPGVQSASPQTPPAASQAVVVAPSSVTAPGTSSLVSPSQSVVEPQPPLPP</sequence>
<dbReference type="EMBL" id="RQTK01000117">
    <property type="protein sequence ID" value="RUS87210.1"/>
    <property type="molecule type" value="Genomic_DNA"/>
</dbReference>
<reference evidence="2 3" key="1">
    <citation type="submission" date="2019-01" db="EMBL/GenBank/DDBJ databases">
        <title>A draft genome assembly of the solar-powered sea slug Elysia chlorotica.</title>
        <authorList>
            <person name="Cai H."/>
            <person name="Li Q."/>
            <person name="Fang X."/>
            <person name="Li J."/>
            <person name="Curtis N.E."/>
            <person name="Altenburger A."/>
            <person name="Shibata T."/>
            <person name="Feng M."/>
            <person name="Maeda T."/>
            <person name="Schwartz J.A."/>
            <person name="Shigenobu S."/>
            <person name="Lundholm N."/>
            <person name="Nishiyama T."/>
            <person name="Yang H."/>
            <person name="Hasebe M."/>
            <person name="Li S."/>
            <person name="Pierce S.K."/>
            <person name="Wang J."/>
        </authorList>
    </citation>
    <scope>NUCLEOTIDE SEQUENCE [LARGE SCALE GENOMIC DNA]</scope>
    <source>
        <strain evidence="2">EC2010</strain>
        <tissue evidence="2">Whole organism of an adult</tissue>
    </source>
</reference>
<gene>
    <name evidence="2" type="ORF">EGW08_005050</name>
</gene>
<evidence type="ECO:0000313" key="2">
    <source>
        <dbReference type="EMBL" id="RUS87210.1"/>
    </source>
</evidence>
<accession>A0A433U078</accession>
<dbReference type="OrthoDB" id="10591325at2759"/>
<comment type="caution">
    <text evidence="2">The sequence shown here is derived from an EMBL/GenBank/DDBJ whole genome shotgun (WGS) entry which is preliminary data.</text>
</comment>